<accession>A0A8S3V956</accession>
<dbReference type="EMBL" id="CAJPWZ010003234">
    <property type="protein sequence ID" value="CAG2254234.1"/>
    <property type="molecule type" value="Genomic_DNA"/>
</dbReference>
<organism evidence="1 2">
    <name type="scientific">Mytilus edulis</name>
    <name type="common">Blue mussel</name>
    <dbReference type="NCBI Taxonomy" id="6550"/>
    <lineage>
        <taxon>Eukaryota</taxon>
        <taxon>Metazoa</taxon>
        <taxon>Spiralia</taxon>
        <taxon>Lophotrochozoa</taxon>
        <taxon>Mollusca</taxon>
        <taxon>Bivalvia</taxon>
        <taxon>Autobranchia</taxon>
        <taxon>Pteriomorphia</taxon>
        <taxon>Mytilida</taxon>
        <taxon>Mytiloidea</taxon>
        <taxon>Mytilidae</taxon>
        <taxon>Mytilinae</taxon>
        <taxon>Mytilus</taxon>
    </lineage>
</organism>
<sequence length="173" mass="19543">MGREWDPKMKEVEINNRLDKLKERHRNQEVTTVEFGDAASHLLHDQDACWPNPCLEDTCVIVYGGLPICIPFEKSEYIGCFSDDGDRHFKYAHKYFGNSMSLAACRTHCGAHGYRFAGLQITVQQAKVADRRPEGNPAAINGLFKTVEDITASRFGVFKDDQNYVNHCALKSS</sequence>
<name>A0A8S3V956_MYTED</name>
<gene>
    <name evidence="1" type="ORF">MEDL_65737</name>
</gene>
<keyword evidence="2" id="KW-1185">Reference proteome</keyword>
<evidence type="ECO:0000313" key="2">
    <source>
        <dbReference type="Proteomes" id="UP000683360"/>
    </source>
</evidence>
<dbReference type="Proteomes" id="UP000683360">
    <property type="component" value="Unassembled WGS sequence"/>
</dbReference>
<dbReference type="AlphaFoldDB" id="A0A8S3V956"/>
<evidence type="ECO:0000313" key="1">
    <source>
        <dbReference type="EMBL" id="CAG2254234.1"/>
    </source>
</evidence>
<protein>
    <submittedName>
        <fullName evidence="1">Uncharacterized protein</fullName>
    </submittedName>
</protein>
<reference evidence="1" key="1">
    <citation type="submission" date="2021-03" db="EMBL/GenBank/DDBJ databases">
        <authorList>
            <person name="Bekaert M."/>
        </authorList>
    </citation>
    <scope>NUCLEOTIDE SEQUENCE</scope>
</reference>
<proteinExistence type="predicted"/>
<comment type="caution">
    <text evidence="1">The sequence shown here is derived from an EMBL/GenBank/DDBJ whole genome shotgun (WGS) entry which is preliminary data.</text>
</comment>
<dbReference type="OrthoDB" id="6127759at2759"/>